<dbReference type="OrthoDB" id="2423125at2759"/>
<evidence type="ECO:0000313" key="2">
    <source>
        <dbReference type="Proteomes" id="UP000789572"/>
    </source>
</evidence>
<name>A0A9N9AW48_9GLOM</name>
<accession>A0A9N9AW48</accession>
<keyword evidence="2" id="KW-1185">Reference proteome</keyword>
<protein>
    <submittedName>
        <fullName evidence="1">10631_t:CDS:1</fullName>
    </submittedName>
</protein>
<reference evidence="1" key="1">
    <citation type="submission" date="2021-06" db="EMBL/GenBank/DDBJ databases">
        <authorList>
            <person name="Kallberg Y."/>
            <person name="Tangrot J."/>
            <person name="Rosling A."/>
        </authorList>
    </citation>
    <scope>NUCLEOTIDE SEQUENCE</scope>
    <source>
        <strain evidence="1">IA702</strain>
    </source>
</reference>
<dbReference type="Proteomes" id="UP000789572">
    <property type="component" value="Unassembled WGS sequence"/>
</dbReference>
<feature type="non-terminal residue" evidence="1">
    <location>
        <position position="1"/>
    </location>
</feature>
<dbReference type="AlphaFoldDB" id="A0A9N9AW48"/>
<organism evidence="1 2">
    <name type="scientific">Paraglomus occultum</name>
    <dbReference type="NCBI Taxonomy" id="144539"/>
    <lineage>
        <taxon>Eukaryota</taxon>
        <taxon>Fungi</taxon>
        <taxon>Fungi incertae sedis</taxon>
        <taxon>Mucoromycota</taxon>
        <taxon>Glomeromycotina</taxon>
        <taxon>Glomeromycetes</taxon>
        <taxon>Paraglomerales</taxon>
        <taxon>Paraglomeraceae</taxon>
        <taxon>Paraglomus</taxon>
    </lineage>
</organism>
<comment type="caution">
    <text evidence="1">The sequence shown here is derived from an EMBL/GenBank/DDBJ whole genome shotgun (WGS) entry which is preliminary data.</text>
</comment>
<proteinExistence type="predicted"/>
<evidence type="ECO:0000313" key="1">
    <source>
        <dbReference type="EMBL" id="CAG8547150.1"/>
    </source>
</evidence>
<gene>
    <name evidence="1" type="ORF">POCULU_LOCUS4833</name>
</gene>
<sequence>CPVLSLGARYNIMGHFAKRFQVPYRKWMPKMPIFHLLSDTGGLPRAVQFLLEEFFGRQLEKANTFFDDVENINKNIDRIFTE</sequence>
<dbReference type="EMBL" id="CAJVPJ010000663">
    <property type="protein sequence ID" value="CAG8547150.1"/>
    <property type="molecule type" value="Genomic_DNA"/>
</dbReference>